<dbReference type="GO" id="GO:0006779">
    <property type="term" value="P:porphyrin-containing compound biosynthetic process"/>
    <property type="evidence" value="ECO:0007669"/>
    <property type="project" value="InterPro"/>
</dbReference>
<dbReference type="RefSeq" id="WP_242857005.1">
    <property type="nucleotide sequence ID" value="NZ_LGTC01000001.1"/>
</dbReference>
<evidence type="ECO:0000313" key="12">
    <source>
        <dbReference type="Proteomes" id="UP000036923"/>
    </source>
</evidence>
<evidence type="ECO:0000256" key="9">
    <source>
        <dbReference type="RuleBase" id="RU364116"/>
    </source>
</evidence>
<dbReference type="PATRIC" id="fig|398512.5.peg.2148"/>
<dbReference type="Proteomes" id="UP000036923">
    <property type="component" value="Unassembled WGS sequence"/>
</dbReference>
<dbReference type="STRING" id="398512.Bccel_2062"/>
<dbReference type="NCBIfam" id="TIGR00539">
    <property type="entry name" value="hemN_rel"/>
    <property type="match status" value="1"/>
</dbReference>
<dbReference type="InterPro" id="IPR058240">
    <property type="entry name" value="rSAM_sf"/>
</dbReference>
<proteinExistence type="inferred from homology"/>
<dbReference type="SFLD" id="SFLDF00562">
    <property type="entry name" value="HemN-like__clustered_with_heat"/>
    <property type="match status" value="1"/>
</dbReference>
<evidence type="ECO:0000313" key="11">
    <source>
        <dbReference type="EMBL" id="KNY26797.1"/>
    </source>
</evidence>
<evidence type="ECO:0000256" key="4">
    <source>
        <dbReference type="ARBA" id="ARBA00022691"/>
    </source>
</evidence>
<dbReference type="InterPro" id="IPR004559">
    <property type="entry name" value="HemW-like"/>
</dbReference>
<evidence type="ECO:0000256" key="3">
    <source>
        <dbReference type="ARBA" id="ARBA00022617"/>
    </source>
</evidence>
<evidence type="ECO:0000256" key="7">
    <source>
        <dbReference type="ARBA" id="ARBA00023014"/>
    </source>
</evidence>
<dbReference type="PANTHER" id="PTHR13932:SF5">
    <property type="entry name" value="RADICAL S-ADENOSYL METHIONINE DOMAIN-CONTAINING PROTEIN 1, MITOCHONDRIAL"/>
    <property type="match status" value="1"/>
</dbReference>
<evidence type="ECO:0000256" key="6">
    <source>
        <dbReference type="ARBA" id="ARBA00023004"/>
    </source>
</evidence>
<feature type="domain" description="Radical SAM core" evidence="10">
    <location>
        <begin position="1"/>
        <end position="235"/>
    </location>
</feature>
<dbReference type="Gene3D" id="3.20.20.70">
    <property type="entry name" value="Aldolase class I"/>
    <property type="match status" value="1"/>
</dbReference>
<keyword evidence="6 9" id="KW-0408">Iron</keyword>
<keyword evidence="12" id="KW-1185">Reference proteome</keyword>
<evidence type="ECO:0000256" key="8">
    <source>
        <dbReference type="ARBA" id="ARBA00023186"/>
    </source>
</evidence>
<keyword evidence="5 9" id="KW-0479">Metal-binding</keyword>
<dbReference type="GO" id="GO:0051539">
    <property type="term" value="F:4 iron, 4 sulfur cluster binding"/>
    <property type="evidence" value="ECO:0007669"/>
    <property type="project" value="UniProtKB-UniRule"/>
</dbReference>
<dbReference type="SMART" id="SM00729">
    <property type="entry name" value="Elp3"/>
    <property type="match status" value="1"/>
</dbReference>
<dbReference type="InterPro" id="IPR007197">
    <property type="entry name" value="rSAM"/>
</dbReference>
<gene>
    <name evidence="11" type="ORF">Bccel_2062</name>
</gene>
<accession>A0A0L6JN40</accession>
<dbReference type="GO" id="GO:0046872">
    <property type="term" value="F:metal ion binding"/>
    <property type="evidence" value="ECO:0007669"/>
    <property type="project" value="UniProtKB-UniRule"/>
</dbReference>
<evidence type="ECO:0000256" key="2">
    <source>
        <dbReference type="ARBA" id="ARBA00017228"/>
    </source>
</evidence>
<keyword evidence="9" id="KW-0004">4Fe-4S</keyword>
<keyword evidence="4 9" id="KW-0949">S-adenosyl-L-methionine</keyword>
<sequence>MKKSIGIYIHIPFCISKCYYCDFNSSSNKSSLVEAYFDALKKEIILNSERAGQYEVKTVFIGGGTPSSVDSRYIEDVLELCRKHYNLRSDAEVSIESNPGTLSEIKLKAYKYIGINRLSIGLQAWQNKLLKSIGRIHCVEDFTNNFKLAREIGFDNINVDVIFSLPDQTLDDWNETLNNIISQGPEHISSYSLKIEENTVFWEKYNNGDIKEIDDQLDREMYYIAKRKLSQYGYNMYEISNFSKEGFECKHNLIYWNAENYLGFGAGHIHTSTKKDIIMYIA</sequence>
<dbReference type="PANTHER" id="PTHR13932">
    <property type="entry name" value="COPROPORPHYRINIGEN III OXIDASE"/>
    <property type="match status" value="1"/>
</dbReference>
<protein>
    <recommendedName>
        <fullName evidence="2 9">Heme chaperone HemW</fullName>
    </recommendedName>
</protein>
<dbReference type="InterPro" id="IPR034505">
    <property type="entry name" value="Coproporphyrinogen-III_oxidase"/>
</dbReference>
<dbReference type="InterPro" id="IPR013785">
    <property type="entry name" value="Aldolase_TIM"/>
</dbReference>
<comment type="function">
    <text evidence="9">Probably acts as a heme chaperone, transferring heme to an unknown acceptor. Binds one molecule of heme per monomer, possibly covalently. Binds 1 [4Fe-4S] cluster. The cluster is coordinated with 3 cysteines and an exchangeable S-adenosyl-L-methionine.</text>
</comment>
<dbReference type="EMBL" id="LGTC01000001">
    <property type="protein sequence ID" value="KNY26797.1"/>
    <property type="molecule type" value="Genomic_DNA"/>
</dbReference>
<name>A0A0L6JN40_9FIRM</name>
<evidence type="ECO:0000256" key="5">
    <source>
        <dbReference type="ARBA" id="ARBA00022723"/>
    </source>
</evidence>
<keyword evidence="3 9" id="KW-0349">Heme</keyword>
<dbReference type="GO" id="GO:0004109">
    <property type="term" value="F:coproporphyrinogen oxidase activity"/>
    <property type="evidence" value="ECO:0007669"/>
    <property type="project" value="InterPro"/>
</dbReference>
<keyword evidence="7 9" id="KW-0411">Iron-sulfur</keyword>
<dbReference type="SFLD" id="SFLDG01065">
    <property type="entry name" value="anaerobic_coproporphyrinogen-I"/>
    <property type="match status" value="1"/>
</dbReference>
<comment type="subcellular location">
    <subcellularLocation>
        <location evidence="9">Cytoplasm</location>
    </subcellularLocation>
</comment>
<dbReference type="InterPro" id="IPR006638">
    <property type="entry name" value="Elp3/MiaA/NifB-like_rSAM"/>
</dbReference>
<dbReference type="GO" id="GO:0005737">
    <property type="term" value="C:cytoplasm"/>
    <property type="evidence" value="ECO:0007669"/>
    <property type="project" value="UniProtKB-SubCell"/>
</dbReference>
<keyword evidence="9" id="KW-0963">Cytoplasm</keyword>
<dbReference type="CDD" id="cd01335">
    <property type="entry name" value="Radical_SAM"/>
    <property type="match status" value="1"/>
</dbReference>
<evidence type="ECO:0000259" key="10">
    <source>
        <dbReference type="PROSITE" id="PS51918"/>
    </source>
</evidence>
<keyword evidence="8 9" id="KW-0143">Chaperone</keyword>
<dbReference type="eggNOG" id="COG0635">
    <property type="taxonomic scope" value="Bacteria"/>
</dbReference>
<dbReference type="Pfam" id="PF04055">
    <property type="entry name" value="Radical_SAM"/>
    <property type="match status" value="1"/>
</dbReference>
<dbReference type="SFLD" id="SFLDS00029">
    <property type="entry name" value="Radical_SAM"/>
    <property type="match status" value="1"/>
</dbReference>
<dbReference type="PROSITE" id="PS51918">
    <property type="entry name" value="RADICAL_SAM"/>
    <property type="match status" value="1"/>
</dbReference>
<comment type="similarity">
    <text evidence="1">Belongs to the anaerobic coproporphyrinogen-III oxidase family. HemW subfamily.</text>
</comment>
<reference evidence="12" key="1">
    <citation type="submission" date="2015-07" db="EMBL/GenBank/DDBJ databases">
        <title>Near-Complete Genome Sequence of the Cellulolytic Bacterium Bacteroides (Pseudobacteroides) cellulosolvens ATCC 35603.</title>
        <authorList>
            <person name="Dassa B."/>
            <person name="Utturkar S.M."/>
            <person name="Klingeman D.M."/>
            <person name="Hurt R.A."/>
            <person name="Keller M."/>
            <person name="Xu J."/>
            <person name="Reddy Y.H.K."/>
            <person name="Borovok I."/>
            <person name="Grinberg I.R."/>
            <person name="Lamed R."/>
            <person name="Zhivin O."/>
            <person name="Bayer E.A."/>
            <person name="Brown S.D."/>
        </authorList>
    </citation>
    <scope>NUCLEOTIDE SEQUENCE [LARGE SCALE GENOMIC DNA]</scope>
    <source>
        <strain evidence="12">DSM 2933</strain>
    </source>
</reference>
<organism evidence="11 12">
    <name type="scientific">Pseudobacteroides cellulosolvens ATCC 35603 = DSM 2933</name>
    <dbReference type="NCBI Taxonomy" id="398512"/>
    <lineage>
        <taxon>Bacteria</taxon>
        <taxon>Bacillati</taxon>
        <taxon>Bacillota</taxon>
        <taxon>Clostridia</taxon>
        <taxon>Eubacteriales</taxon>
        <taxon>Oscillospiraceae</taxon>
        <taxon>Pseudobacteroides</taxon>
    </lineage>
</organism>
<dbReference type="AlphaFoldDB" id="A0A0L6JN40"/>
<evidence type="ECO:0000256" key="1">
    <source>
        <dbReference type="ARBA" id="ARBA00006100"/>
    </source>
</evidence>
<dbReference type="SUPFAM" id="SSF102114">
    <property type="entry name" value="Radical SAM enzymes"/>
    <property type="match status" value="1"/>
</dbReference>
<comment type="caution">
    <text evidence="11">The sequence shown here is derived from an EMBL/GenBank/DDBJ whole genome shotgun (WGS) entry which is preliminary data.</text>
</comment>